<dbReference type="InParanoid" id="Q7UK50"/>
<dbReference type="NCBIfam" id="TIGR03696">
    <property type="entry name" value="Rhs_assc_core"/>
    <property type="match status" value="1"/>
</dbReference>
<dbReference type="AlphaFoldDB" id="Q7UK50"/>
<dbReference type="PANTHER" id="PTHR32305">
    <property type="match status" value="1"/>
</dbReference>
<feature type="domain" description="Teneurin-like YD-shell" evidence="2">
    <location>
        <begin position="13"/>
        <end position="188"/>
    </location>
</feature>
<dbReference type="EnsemblBacteria" id="CAD77031">
    <property type="protein sequence ID" value="CAD77031"/>
    <property type="gene ID" value="RB10862"/>
</dbReference>
<evidence type="ECO:0000313" key="4">
    <source>
        <dbReference type="Proteomes" id="UP000001025"/>
    </source>
</evidence>
<dbReference type="Proteomes" id="UP000001025">
    <property type="component" value="Chromosome"/>
</dbReference>
<keyword evidence="1" id="KW-0677">Repeat</keyword>
<dbReference type="OrthoDB" id="292779at2"/>
<dbReference type="PANTHER" id="PTHR32305:SF15">
    <property type="entry name" value="PROTEIN RHSA-RELATED"/>
    <property type="match status" value="1"/>
</dbReference>
<evidence type="ECO:0000256" key="1">
    <source>
        <dbReference type="ARBA" id="ARBA00022737"/>
    </source>
</evidence>
<organism evidence="3 4">
    <name type="scientific">Rhodopirellula baltica (strain DSM 10527 / NCIMB 13988 / SH1)</name>
    <dbReference type="NCBI Taxonomy" id="243090"/>
    <lineage>
        <taxon>Bacteria</taxon>
        <taxon>Pseudomonadati</taxon>
        <taxon>Planctomycetota</taxon>
        <taxon>Planctomycetia</taxon>
        <taxon>Pirellulales</taxon>
        <taxon>Pirellulaceae</taxon>
        <taxon>Rhodopirellula</taxon>
    </lineage>
</organism>
<dbReference type="eggNOG" id="COG3209">
    <property type="taxonomic scope" value="Bacteria"/>
</dbReference>
<dbReference type="InterPro" id="IPR022385">
    <property type="entry name" value="Rhs_assc_core"/>
</dbReference>
<dbReference type="Pfam" id="PF25023">
    <property type="entry name" value="TEN_YD-shell"/>
    <property type="match status" value="1"/>
</dbReference>
<evidence type="ECO:0000313" key="3">
    <source>
        <dbReference type="EMBL" id="CAD77031.1"/>
    </source>
</evidence>
<dbReference type="HOGENOM" id="CLU_725365_0_0_0"/>
<dbReference type="InterPro" id="IPR056823">
    <property type="entry name" value="TEN-like_YD-shell"/>
</dbReference>
<evidence type="ECO:0000259" key="2">
    <source>
        <dbReference type="Pfam" id="PF25023"/>
    </source>
</evidence>
<accession>Q7UK50</accession>
<proteinExistence type="predicted"/>
<sequence>MTRVSSDPADDKTVTYTWDHRNRLISVTNKDNLGTVTQVVEHTYDVLDRRVSMSVDLDGAGPLPEQITRYIYSGTDILAISDESGSITRRMLHGPAVDQVFAIEDDSTGDTLWALSDQLGSVRDVVDSDGTVENHLVYDAYGNVVSETDTDIDFLYGFTGRERDEASGLNYHRARYFDTNNGRWMSQDPIRFKAGDYKLYRYVGNEATRFNDPSGLIQASDDEMIGGQGPTPQEQSISVLEEVVVPDPKFFWDPGFKWRLPKQNIPGANGEQPPLGPVGGVEELEDWGKDILKENLVEPMKNAAKERADKVVESIKGIFVKPKINENEQLGPVRPKARPRFSFPKLFEWDLKIRPKIHRGDGMSIQGGIELIPLLPQERRR</sequence>
<keyword evidence="4" id="KW-1185">Reference proteome</keyword>
<dbReference type="KEGG" id="rba:RB10862"/>
<dbReference type="InterPro" id="IPR050708">
    <property type="entry name" value="T6SS_VgrG/RHS"/>
</dbReference>
<dbReference type="EMBL" id="BX294152">
    <property type="protein sequence ID" value="CAD77031.1"/>
    <property type="molecule type" value="Genomic_DNA"/>
</dbReference>
<name>Q7UK50_RHOBA</name>
<dbReference type="Gene3D" id="2.180.10.10">
    <property type="entry name" value="RHS repeat-associated core"/>
    <property type="match status" value="1"/>
</dbReference>
<protein>
    <submittedName>
        <fullName evidence="3">Probable wall-associated protein</fullName>
    </submittedName>
</protein>
<dbReference type="STRING" id="243090.RB10862"/>
<dbReference type="PATRIC" id="fig|243090.15.peg.5244"/>
<gene>
    <name evidence="3" type="ordered locus">RB10862</name>
</gene>
<reference evidence="3 4" key="1">
    <citation type="journal article" date="2003" name="Proc. Natl. Acad. Sci. U.S.A.">
        <title>Complete genome sequence of the marine planctomycete Pirellula sp. strain 1.</title>
        <authorList>
            <person name="Gloeckner F.O."/>
            <person name="Kube M."/>
            <person name="Bauer M."/>
            <person name="Teeling H."/>
            <person name="Lombardot T."/>
            <person name="Ludwig W."/>
            <person name="Gade D."/>
            <person name="Beck A."/>
            <person name="Borzym K."/>
            <person name="Heitmann K."/>
            <person name="Rabus R."/>
            <person name="Schlesner H."/>
            <person name="Amann R."/>
            <person name="Reinhardt R."/>
        </authorList>
    </citation>
    <scope>NUCLEOTIDE SEQUENCE [LARGE SCALE GENOMIC DNA]</scope>
    <source>
        <strain evidence="4">DSM 10527 / NCIMB 13988 / SH1</strain>
    </source>
</reference>